<accession>A0A6A8GB71</accession>
<dbReference type="RefSeq" id="WP_151112467.1">
    <property type="nucleotide sequence ID" value="NZ_WKJQ01000001.1"/>
</dbReference>
<proteinExistence type="predicted"/>
<dbReference type="Gene3D" id="3.30.1490.20">
    <property type="entry name" value="ATP-grasp fold, A domain"/>
    <property type="match status" value="1"/>
</dbReference>
<evidence type="ECO:0000313" key="4">
    <source>
        <dbReference type="Proteomes" id="UP000443423"/>
    </source>
</evidence>
<keyword evidence="1" id="KW-0547">Nucleotide-binding</keyword>
<gene>
    <name evidence="3" type="ORF">GJR99_12030</name>
</gene>
<sequence>MTVLVLDGSKRASLAMVRSLGRNGVPVHVGECHHGSLSAFSKYATESVQYANPQDSREAFVDDIKQILSQHDYEMVLASREVTTLPLSYYKSELETETIIPYPGWEMMKLTVDKSETFKIAEEIGLPTPATYYLDSPDELNRLTDDLEYPLVVKPRSKTTWVGDKPKMMKVTSSNYVDNFEELQQITLEIYDAVGVMPLIQEYIPGDGYGVEALCDEGQIQSLFMHRRLREYPITGGASTYRESVCKPELEQPAVDLLASLEWNGVAMVEFRLDNRDGLPKLMEINGRFWGSLPLAIAAGIEFPYQLYQQYRGETVPSVNYEEGVTSRWLLPGDLLWFVSSLKNSSSKLNTVQQFGAFHNQNYDILSISDPLPVIGAIQNMLHQGIDVLKGNRNLSGEVI</sequence>
<organism evidence="3 4">
    <name type="scientific">Haloferax marinum</name>
    <dbReference type="NCBI Taxonomy" id="2666143"/>
    <lineage>
        <taxon>Archaea</taxon>
        <taxon>Methanobacteriati</taxon>
        <taxon>Methanobacteriota</taxon>
        <taxon>Stenosarchaea group</taxon>
        <taxon>Halobacteria</taxon>
        <taxon>Halobacteriales</taxon>
        <taxon>Haloferacaceae</taxon>
        <taxon>Haloferax</taxon>
    </lineage>
</organism>
<protein>
    <submittedName>
        <fullName evidence="3">ATP-grasp domain-containing protein</fullName>
    </submittedName>
</protein>
<keyword evidence="4" id="KW-1185">Reference proteome</keyword>
<dbReference type="AlphaFoldDB" id="A0A6A8GB71"/>
<dbReference type="OrthoDB" id="11959at2157"/>
<dbReference type="SUPFAM" id="SSF56059">
    <property type="entry name" value="Glutathione synthetase ATP-binding domain-like"/>
    <property type="match status" value="1"/>
</dbReference>
<feature type="domain" description="ATP-grasp" evidence="2">
    <location>
        <begin position="118"/>
        <end position="312"/>
    </location>
</feature>
<reference evidence="3 4" key="1">
    <citation type="submission" date="2019-11" db="EMBL/GenBank/DDBJ databases">
        <title>Whole genome sequence of Haloferax sp. MBLA0078.</title>
        <authorList>
            <person name="Seo M.-J."/>
            <person name="Cho E.-S."/>
        </authorList>
    </citation>
    <scope>NUCLEOTIDE SEQUENCE [LARGE SCALE GENOMIC DNA]</scope>
    <source>
        <strain evidence="3 4">MBLA0078</strain>
    </source>
</reference>
<dbReference type="Gene3D" id="3.30.470.20">
    <property type="entry name" value="ATP-grasp fold, B domain"/>
    <property type="match status" value="1"/>
</dbReference>
<evidence type="ECO:0000256" key="1">
    <source>
        <dbReference type="PROSITE-ProRule" id="PRU00409"/>
    </source>
</evidence>
<name>A0A6A8GB71_9EURY</name>
<dbReference type="GO" id="GO:0046872">
    <property type="term" value="F:metal ion binding"/>
    <property type="evidence" value="ECO:0007669"/>
    <property type="project" value="InterPro"/>
</dbReference>
<dbReference type="Proteomes" id="UP000443423">
    <property type="component" value="Unassembled WGS sequence"/>
</dbReference>
<evidence type="ECO:0000259" key="2">
    <source>
        <dbReference type="PROSITE" id="PS50975"/>
    </source>
</evidence>
<dbReference type="EMBL" id="WKJQ01000001">
    <property type="protein sequence ID" value="MRW97296.1"/>
    <property type="molecule type" value="Genomic_DNA"/>
</dbReference>
<dbReference type="InterPro" id="IPR011761">
    <property type="entry name" value="ATP-grasp"/>
</dbReference>
<keyword evidence="1" id="KW-0067">ATP-binding</keyword>
<dbReference type="InterPro" id="IPR013815">
    <property type="entry name" value="ATP_grasp_subdomain_1"/>
</dbReference>
<dbReference type="GO" id="GO:0005524">
    <property type="term" value="F:ATP binding"/>
    <property type="evidence" value="ECO:0007669"/>
    <property type="project" value="UniProtKB-UniRule"/>
</dbReference>
<comment type="caution">
    <text evidence="3">The sequence shown here is derived from an EMBL/GenBank/DDBJ whole genome shotgun (WGS) entry which is preliminary data.</text>
</comment>
<dbReference type="PROSITE" id="PS50975">
    <property type="entry name" value="ATP_GRASP"/>
    <property type="match status" value="1"/>
</dbReference>
<evidence type="ECO:0000313" key="3">
    <source>
        <dbReference type="EMBL" id="MRW97296.1"/>
    </source>
</evidence>
<dbReference type="Pfam" id="PF15632">
    <property type="entry name" value="ATPgrasp_Ter"/>
    <property type="match status" value="1"/>
</dbReference>